<evidence type="ECO:0000256" key="1">
    <source>
        <dbReference type="ARBA" id="ARBA00022490"/>
    </source>
</evidence>
<dbReference type="GO" id="GO:0031369">
    <property type="term" value="F:translation initiation factor binding"/>
    <property type="evidence" value="ECO:0007669"/>
    <property type="project" value="InterPro"/>
</dbReference>
<keyword evidence="3" id="KW-0648">Protein biosynthesis</keyword>
<accession>A0A6A7G4Q2</accession>
<dbReference type="AlphaFoldDB" id="A0A6A7G4Q2"/>
<dbReference type="InterPro" id="IPR000555">
    <property type="entry name" value="JAMM/MPN+_dom"/>
</dbReference>
<dbReference type="PANTHER" id="PTHR10540:SF6">
    <property type="entry name" value="EUKARYOTIC TRANSLATION INITIATION FACTOR 3 SUBUNIT F"/>
    <property type="match status" value="1"/>
</dbReference>
<keyword evidence="2" id="KW-0396">Initiation factor</keyword>
<dbReference type="GO" id="GO:0003743">
    <property type="term" value="F:translation initiation factor activity"/>
    <property type="evidence" value="ECO:0007669"/>
    <property type="project" value="UniProtKB-KW"/>
</dbReference>
<dbReference type="GO" id="GO:0008237">
    <property type="term" value="F:metallopeptidase activity"/>
    <property type="evidence" value="ECO:0007669"/>
    <property type="project" value="InterPro"/>
</dbReference>
<protein>
    <submittedName>
        <fullName evidence="5">Mov34/MPN/PAD-1 family protein</fullName>
    </submittedName>
</protein>
<dbReference type="InterPro" id="IPR037518">
    <property type="entry name" value="MPN"/>
</dbReference>
<sequence>MAELESEVQSEGKCDSIADRQSLFLNSENCKKYTCEPLVVISILDHHKRRTEKQTRVIGTLLGSEDLDGNILISNCFPLIHREEEDTVSVDSEFQKQMTALHHRMNSEERIVGWYATGDRIDYNCFEIHRTYDEECSNPVMLCVDTKLSGAKLSVKAYHAATISIDPAKPLVTRFESVPFALDASQAEKIGVDVSISGRPDDKDVFDSPSSIIPDIDSLQIALADLLRDVEDLDAYVDQVVKGTIPSDPSIGREIVHALSSIPHIDARTFDKMFANNVQDLLMVVYLSSLTQTQVAIANKIGHVL</sequence>
<dbReference type="PANTHER" id="PTHR10540">
    <property type="entry name" value="EUKARYOTIC TRANSLATION INITIATION FACTOR 3 SUBUNIT F-RELATED"/>
    <property type="match status" value="1"/>
</dbReference>
<dbReference type="InterPro" id="IPR027531">
    <property type="entry name" value="eIF3f"/>
</dbReference>
<evidence type="ECO:0000259" key="4">
    <source>
        <dbReference type="PROSITE" id="PS50249"/>
    </source>
</evidence>
<name>A0A6A7G4Q2_9CRUS</name>
<feature type="domain" description="MPN" evidence="4">
    <location>
        <begin position="33"/>
        <end position="164"/>
    </location>
</feature>
<evidence type="ECO:0000256" key="2">
    <source>
        <dbReference type="ARBA" id="ARBA00022540"/>
    </source>
</evidence>
<organism evidence="5">
    <name type="scientific">Hirondellea gigas</name>
    <dbReference type="NCBI Taxonomy" id="1518452"/>
    <lineage>
        <taxon>Eukaryota</taxon>
        <taxon>Metazoa</taxon>
        <taxon>Ecdysozoa</taxon>
        <taxon>Arthropoda</taxon>
        <taxon>Crustacea</taxon>
        <taxon>Multicrustacea</taxon>
        <taxon>Malacostraca</taxon>
        <taxon>Eumalacostraca</taxon>
        <taxon>Peracarida</taxon>
        <taxon>Amphipoda</taxon>
        <taxon>Amphilochidea</taxon>
        <taxon>Lysianassida</taxon>
        <taxon>Lysianassidira</taxon>
        <taxon>Lysianassoidea</taxon>
        <taxon>Lysianassidae</taxon>
        <taxon>Hirondellea</taxon>
    </lineage>
</organism>
<evidence type="ECO:0000256" key="3">
    <source>
        <dbReference type="ARBA" id="ARBA00022917"/>
    </source>
</evidence>
<dbReference type="Pfam" id="PF01398">
    <property type="entry name" value="JAB"/>
    <property type="match status" value="1"/>
</dbReference>
<dbReference type="PROSITE" id="PS50249">
    <property type="entry name" value="MPN"/>
    <property type="match status" value="1"/>
</dbReference>
<dbReference type="SMART" id="SM00232">
    <property type="entry name" value="JAB_MPN"/>
    <property type="match status" value="1"/>
</dbReference>
<dbReference type="Gene3D" id="3.40.140.10">
    <property type="entry name" value="Cytidine Deaminase, domain 2"/>
    <property type="match status" value="1"/>
</dbReference>
<keyword evidence="1" id="KW-0963">Cytoplasm</keyword>
<dbReference type="InterPro" id="IPR024969">
    <property type="entry name" value="EIF3F/CSN6-like_C"/>
</dbReference>
<dbReference type="Pfam" id="PF13012">
    <property type="entry name" value="MitMem_reg"/>
    <property type="match status" value="1"/>
</dbReference>
<proteinExistence type="evidence at transcript level"/>
<dbReference type="EMBL" id="IACT01006244">
    <property type="protein sequence ID" value="LAC25379.1"/>
    <property type="molecule type" value="mRNA"/>
</dbReference>
<evidence type="ECO:0000313" key="5">
    <source>
        <dbReference type="EMBL" id="LAC25379.1"/>
    </source>
</evidence>
<reference evidence="5" key="1">
    <citation type="submission" date="2017-11" db="EMBL/GenBank/DDBJ databases">
        <title>The sensing device of the deep-sea amphipod.</title>
        <authorList>
            <person name="Kobayashi H."/>
            <person name="Nagahama T."/>
            <person name="Arai W."/>
            <person name="Sasagawa Y."/>
            <person name="Umeda M."/>
            <person name="Hayashi T."/>
            <person name="Nikaido I."/>
            <person name="Watanabe H."/>
            <person name="Oguri K."/>
            <person name="Kitazato H."/>
            <person name="Fujioka K."/>
            <person name="Kido Y."/>
            <person name="Takami H."/>
        </authorList>
    </citation>
    <scope>NUCLEOTIDE SEQUENCE</scope>
    <source>
        <tissue evidence="5">Whole body</tissue>
    </source>
</reference>
<dbReference type="GO" id="GO:0071541">
    <property type="term" value="C:eukaryotic translation initiation factor 3 complex, eIF3m"/>
    <property type="evidence" value="ECO:0007669"/>
    <property type="project" value="TreeGrafter"/>
</dbReference>
<dbReference type="CDD" id="cd08064">
    <property type="entry name" value="MPN_eIF3f"/>
    <property type="match status" value="1"/>
</dbReference>